<dbReference type="PANTHER" id="PTHR46883">
    <property type="entry name" value="BARDET-BIEDL SYNDROME 12 PROTEIN"/>
    <property type="match status" value="1"/>
</dbReference>
<dbReference type="Proteomes" id="UP000265080">
    <property type="component" value="Chromosome 13"/>
</dbReference>
<name>A0A3P8RM79_AMPPE</name>
<reference evidence="1 2" key="1">
    <citation type="submission" date="2018-03" db="EMBL/GenBank/DDBJ databases">
        <title>Finding Nemo's genes: A chromosome-scale reference assembly of the genome of the orange clownfish Amphiprion percula.</title>
        <authorList>
            <person name="Lehmann R."/>
        </authorList>
    </citation>
    <scope>NUCLEOTIDE SEQUENCE</scope>
</reference>
<accession>A0A3P8RM79</accession>
<proteinExistence type="predicted"/>
<reference evidence="1" key="2">
    <citation type="submission" date="2025-08" db="UniProtKB">
        <authorList>
            <consortium name="Ensembl"/>
        </authorList>
    </citation>
    <scope>IDENTIFICATION</scope>
</reference>
<dbReference type="InterPro" id="IPR042984">
    <property type="entry name" value="BBS12"/>
</dbReference>
<organism evidence="1 2">
    <name type="scientific">Amphiprion percula</name>
    <name type="common">Orange clownfish</name>
    <name type="synonym">Lutjanus percula</name>
    <dbReference type="NCBI Taxonomy" id="161767"/>
    <lineage>
        <taxon>Eukaryota</taxon>
        <taxon>Metazoa</taxon>
        <taxon>Chordata</taxon>
        <taxon>Craniata</taxon>
        <taxon>Vertebrata</taxon>
        <taxon>Euteleostomi</taxon>
        <taxon>Actinopterygii</taxon>
        <taxon>Neopterygii</taxon>
        <taxon>Teleostei</taxon>
        <taxon>Neoteleostei</taxon>
        <taxon>Acanthomorphata</taxon>
        <taxon>Ovalentaria</taxon>
        <taxon>Pomacentridae</taxon>
        <taxon>Amphiprion</taxon>
    </lineage>
</organism>
<dbReference type="InterPro" id="IPR002423">
    <property type="entry name" value="Cpn60/GroEL/TCP-1"/>
</dbReference>
<dbReference type="Ensembl" id="ENSAPET00000001334.1">
    <property type="protein sequence ID" value="ENSAPEP00000001301.1"/>
    <property type="gene ID" value="ENSAPEG00000000998.1"/>
</dbReference>
<dbReference type="PANTHER" id="PTHR46883:SF1">
    <property type="entry name" value="BARDET-BIEDL SYNDROME 12 PROTEIN"/>
    <property type="match status" value="1"/>
</dbReference>
<dbReference type="Gene3D" id="3.50.7.10">
    <property type="entry name" value="GroEL"/>
    <property type="match status" value="1"/>
</dbReference>
<dbReference type="SUPFAM" id="SSF52029">
    <property type="entry name" value="GroEL apical domain-like"/>
    <property type="match status" value="1"/>
</dbReference>
<protein>
    <submittedName>
        <fullName evidence="1">Bardet-Biedl syndrome 12</fullName>
    </submittedName>
</protein>
<dbReference type="STRING" id="161767.ENSAPEP00000001301"/>
<dbReference type="OMA" id="CPFLQIP"/>
<keyword evidence="2" id="KW-1185">Reference proteome</keyword>
<dbReference type="SUPFAM" id="SSF48592">
    <property type="entry name" value="GroEL equatorial domain-like"/>
    <property type="match status" value="1"/>
</dbReference>
<dbReference type="InterPro" id="IPR027409">
    <property type="entry name" value="GroEL-like_apical_dom_sf"/>
</dbReference>
<dbReference type="GO" id="GO:0051131">
    <property type="term" value="P:chaperone-mediated protein complex assembly"/>
    <property type="evidence" value="ECO:0007669"/>
    <property type="project" value="InterPro"/>
</dbReference>
<dbReference type="AlphaFoldDB" id="A0A3P8RM79"/>
<dbReference type="GeneTree" id="ENSGT00390000008984"/>
<sequence>MQGISVQGSRLAVAPQRRMLESTILNHRQHVGLQKLSALAGVSHSCLGPNKRYKFIQDDACGESALACSCFHIIESLELTCAVGQLVYETIQAHQKVYHTGSGCLLFLAGAWSHAALDCLQRGISVAHIISGMSEGMDVCIDVCRKCAISIEGLGVTPLKRNTATSSGLEVQLSEKLTTSASRVSKVNHKTLNISEQRKIKLSRHFCETKHQPQLPDIAHIAEGLSHGCEDTMKLVVQAFQMLSKTNQQDASQFMFDTTKVVMCVLPGLPERHACVVPGCVVLLSAEQAAVAHHLKEQHLKVALINGDLSDTYRHLGFKRLKGVQRVSDQLSTSSREDEWVEKVVGLLLNLEVKLILVSGLASEKVIQRCCTHHILVAEKVKASVLKTFADSTGAIPVTYATQLSKHCVGSGAGVKIWRDLGSHDSKSATAVNISAGMSSGLVTVVLTSCLHSKLQALEDQFWACASRLHHALKDRALLPGAGRIEMLCIHHLQQQVECSRETNHDQQTTRGTAANHYRGIVLHLMAEGLIDYISAVMVNTGRFSKVKARTVVSQQLQNCNKHLGISVNFSQLFLEDDGEDSAVFSEMKPDKAVEIYDNLSVKQEAWRKALDLVFLVLQTDAEVITGVDQKTDAALENVALL</sequence>
<dbReference type="Gene3D" id="1.10.560.10">
    <property type="entry name" value="GroEL-like equatorial domain"/>
    <property type="match status" value="2"/>
</dbReference>
<dbReference type="GO" id="GO:0005524">
    <property type="term" value="F:ATP binding"/>
    <property type="evidence" value="ECO:0007669"/>
    <property type="project" value="InterPro"/>
</dbReference>
<dbReference type="GO" id="GO:0060027">
    <property type="term" value="P:convergent extension involved in gastrulation"/>
    <property type="evidence" value="ECO:0007669"/>
    <property type="project" value="Ensembl"/>
</dbReference>
<dbReference type="Pfam" id="PF00118">
    <property type="entry name" value="Cpn60_TCP1"/>
    <property type="match status" value="1"/>
</dbReference>
<dbReference type="GO" id="GO:0045494">
    <property type="term" value="P:photoreceptor cell maintenance"/>
    <property type="evidence" value="ECO:0007669"/>
    <property type="project" value="TreeGrafter"/>
</dbReference>
<evidence type="ECO:0000313" key="1">
    <source>
        <dbReference type="Ensembl" id="ENSAPEP00000001301.1"/>
    </source>
</evidence>
<dbReference type="InterPro" id="IPR027413">
    <property type="entry name" value="GROEL-like_equatorial_sf"/>
</dbReference>
<evidence type="ECO:0000313" key="2">
    <source>
        <dbReference type="Proteomes" id="UP000265080"/>
    </source>
</evidence>
<reference evidence="1" key="3">
    <citation type="submission" date="2025-09" db="UniProtKB">
        <authorList>
            <consortium name="Ensembl"/>
        </authorList>
    </citation>
    <scope>IDENTIFICATION</scope>
</reference>